<comment type="caution">
    <text evidence="2">The sequence shown here is derived from an EMBL/GenBank/DDBJ whole genome shotgun (WGS) entry which is preliminary data.</text>
</comment>
<accession>A0A3S5A6F4</accession>
<feature type="compositionally biased region" description="Polar residues" evidence="1">
    <location>
        <begin position="191"/>
        <end position="202"/>
    </location>
</feature>
<keyword evidence="3" id="KW-1185">Reference proteome</keyword>
<feature type="compositionally biased region" description="Polar residues" evidence="1">
    <location>
        <begin position="11"/>
        <end position="21"/>
    </location>
</feature>
<reference evidence="2" key="1">
    <citation type="submission" date="2018-11" db="EMBL/GenBank/DDBJ databases">
        <authorList>
            <consortium name="Pathogen Informatics"/>
        </authorList>
    </citation>
    <scope>NUCLEOTIDE SEQUENCE</scope>
</reference>
<feature type="compositionally biased region" description="Basic and acidic residues" evidence="1">
    <location>
        <begin position="203"/>
        <end position="224"/>
    </location>
</feature>
<name>A0A3S5A6F4_9PLAT</name>
<proteinExistence type="predicted"/>
<feature type="compositionally biased region" description="Polar residues" evidence="1">
    <location>
        <begin position="70"/>
        <end position="83"/>
    </location>
</feature>
<gene>
    <name evidence="2" type="ORF">PXEA_LOCUS6636</name>
</gene>
<protein>
    <submittedName>
        <fullName evidence="2">Uncharacterized protein</fullName>
    </submittedName>
</protein>
<dbReference type="EMBL" id="CAAALY010017005">
    <property type="protein sequence ID" value="VEL13196.1"/>
    <property type="molecule type" value="Genomic_DNA"/>
</dbReference>
<dbReference type="Proteomes" id="UP000784294">
    <property type="component" value="Unassembled WGS sequence"/>
</dbReference>
<evidence type="ECO:0000313" key="2">
    <source>
        <dbReference type="EMBL" id="VEL13196.1"/>
    </source>
</evidence>
<feature type="compositionally biased region" description="Polar residues" evidence="1">
    <location>
        <begin position="90"/>
        <end position="116"/>
    </location>
</feature>
<evidence type="ECO:0000256" key="1">
    <source>
        <dbReference type="SAM" id="MobiDB-lite"/>
    </source>
</evidence>
<organism evidence="2 3">
    <name type="scientific">Protopolystoma xenopodis</name>
    <dbReference type="NCBI Taxonomy" id="117903"/>
    <lineage>
        <taxon>Eukaryota</taxon>
        <taxon>Metazoa</taxon>
        <taxon>Spiralia</taxon>
        <taxon>Lophotrochozoa</taxon>
        <taxon>Platyhelminthes</taxon>
        <taxon>Monogenea</taxon>
        <taxon>Polyopisthocotylea</taxon>
        <taxon>Polystomatidea</taxon>
        <taxon>Polystomatidae</taxon>
        <taxon>Protopolystoma</taxon>
    </lineage>
</organism>
<feature type="compositionally biased region" description="Low complexity" evidence="1">
    <location>
        <begin position="148"/>
        <end position="173"/>
    </location>
</feature>
<dbReference type="AlphaFoldDB" id="A0A3S5A6F4"/>
<evidence type="ECO:0000313" key="3">
    <source>
        <dbReference type="Proteomes" id="UP000784294"/>
    </source>
</evidence>
<feature type="region of interest" description="Disordered" evidence="1">
    <location>
        <begin position="1"/>
        <end position="224"/>
    </location>
</feature>
<sequence>MSYVNSLAPESGSSHIGSTGLQADRPHQNQFHGVASVPGSESSTLVGNCEASSLGPGSGSVPNPGELQSPKPTTTLNACSSFSGADPTTRRQQMSRPSQFNQSPGWLRNNNTTGHSVPSVAEDRTSCSPGRGGLKLSSRGSVSPGQRSTTSTPSMASAAGIAAAAAAVATLRAQSPSRQSGESRGPDSAGLNRTQENLWQTNREMKDGQSAAELKKEKATRAME</sequence>